<sequence>MELSGEEVETDADVTAGASFTLHSNFKIFARAILALNRVGNELYMEPSDFGVMRNVNHRLVAKTMLFQLVLRSLSCSKSAFGTFMFSKSFFSECDVLRLDPNAYNVCRIPMKCALSAFKCVKSSEKVVLSCQIYLNPRADTMLIQLTHTYDVIRNHKIPFFECATTFRTVVDKTNLNNCFVIQARLLLEMFNRMHHNTDEISIDAKIDEISFRNYITHEQDRDMVMKIEGKIPVAEFQKYSIQRPTEITVNLKELKAIVNFADIHQSFVSIYFDQPGTPIVIALEDDVVYTAEVILATAVDDSAGYDVNPEVPIKIVHVPDDKGQLKRKRNQSSLNPHLSGNSIADCMVARKRVIGTSSFRSNGANEALSGVGNIDFVIGPPYATSSPISETRKEKMAQKGIGDTLAENLKLQDDAAMDIGNSVTETSRTNPNVDDVRRSGSESPPSRGPALFRYLFSLDEPTFDSAEFSRDAEVLASDSGSEASDLHPEQYIFESDSEPASYSCYIVFIKCSIVSSYYSTKKMI</sequence>
<protein>
    <submittedName>
        <fullName evidence="2">Rad9 family protein</fullName>
    </submittedName>
</protein>
<accession>A0A1I8EWJ4</accession>
<feature type="compositionally biased region" description="Polar residues" evidence="1">
    <location>
        <begin position="423"/>
        <end position="433"/>
    </location>
</feature>
<organism evidence="2">
    <name type="scientific">Wuchereria bancrofti</name>
    <dbReference type="NCBI Taxonomy" id="6293"/>
    <lineage>
        <taxon>Eukaryota</taxon>
        <taxon>Metazoa</taxon>
        <taxon>Ecdysozoa</taxon>
        <taxon>Nematoda</taxon>
        <taxon>Chromadorea</taxon>
        <taxon>Rhabditida</taxon>
        <taxon>Spirurina</taxon>
        <taxon>Spiruromorpha</taxon>
        <taxon>Filarioidea</taxon>
        <taxon>Onchocercidae</taxon>
        <taxon>Wuchereria</taxon>
    </lineage>
</organism>
<dbReference type="STRING" id="6293.A0A1I8EWJ4"/>
<dbReference type="InterPro" id="IPR007268">
    <property type="entry name" value="Rad9/Ddc1"/>
</dbReference>
<evidence type="ECO:0000313" key="2">
    <source>
        <dbReference type="WBParaSite" id="maker-PairedContig_591-snap-gene-1.24-mRNA-1"/>
    </source>
</evidence>
<dbReference type="InterPro" id="IPR046938">
    <property type="entry name" value="DNA_clamp_sf"/>
</dbReference>
<dbReference type="GO" id="GO:0006281">
    <property type="term" value="P:DNA repair"/>
    <property type="evidence" value="ECO:0007669"/>
    <property type="project" value="TreeGrafter"/>
</dbReference>
<dbReference type="SUPFAM" id="SSF55979">
    <property type="entry name" value="DNA clamp"/>
    <property type="match status" value="2"/>
</dbReference>
<dbReference type="Pfam" id="PF04139">
    <property type="entry name" value="Rad9"/>
    <property type="match status" value="1"/>
</dbReference>
<dbReference type="GO" id="GO:0071479">
    <property type="term" value="P:cellular response to ionizing radiation"/>
    <property type="evidence" value="ECO:0007669"/>
    <property type="project" value="TreeGrafter"/>
</dbReference>
<evidence type="ECO:0000256" key="1">
    <source>
        <dbReference type="SAM" id="MobiDB-lite"/>
    </source>
</evidence>
<dbReference type="PANTHER" id="PTHR15237">
    <property type="entry name" value="DNA REPAIR PROTEIN RAD9"/>
    <property type="match status" value="1"/>
</dbReference>
<dbReference type="GO" id="GO:0030896">
    <property type="term" value="C:checkpoint clamp complex"/>
    <property type="evidence" value="ECO:0007669"/>
    <property type="project" value="InterPro"/>
</dbReference>
<dbReference type="PANTHER" id="PTHR15237:SF0">
    <property type="entry name" value="CELL CYCLE CHECKPOINT CONTROL PROTEIN"/>
    <property type="match status" value="1"/>
</dbReference>
<dbReference type="GO" id="GO:0031573">
    <property type="term" value="P:mitotic intra-S DNA damage checkpoint signaling"/>
    <property type="evidence" value="ECO:0007669"/>
    <property type="project" value="TreeGrafter"/>
</dbReference>
<reference evidence="2" key="1">
    <citation type="submission" date="2016-11" db="UniProtKB">
        <authorList>
            <consortium name="WormBaseParasite"/>
        </authorList>
    </citation>
    <scope>IDENTIFICATION</scope>
    <source>
        <strain evidence="2">pt0022</strain>
    </source>
</reference>
<dbReference type="GO" id="GO:0000076">
    <property type="term" value="P:DNA replication checkpoint signaling"/>
    <property type="evidence" value="ECO:0007669"/>
    <property type="project" value="TreeGrafter"/>
</dbReference>
<name>A0A1I8EWJ4_WUCBA</name>
<feature type="region of interest" description="Disordered" evidence="1">
    <location>
        <begin position="423"/>
        <end position="447"/>
    </location>
</feature>
<dbReference type="WBParaSite" id="maker-PairedContig_591-snap-gene-1.24-mRNA-1">
    <property type="protein sequence ID" value="maker-PairedContig_591-snap-gene-1.24-mRNA-1"/>
    <property type="gene ID" value="maker-PairedContig_591-snap-gene-1.24"/>
</dbReference>
<dbReference type="Gene3D" id="3.70.10.10">
    <property type="match status" value="1"/>
</dbReference>
<proteinExistence type="predicted"/>
<dbReference type="AlphaFoldDB" id="A0A1I8EWJ4"/>